<name>A0AA47M152_MERPO</name>
<dbReference type="GO" id="GO:0016706">
    <property type="term" value="F:2-oxoglutarate-dependent dioxygenase activity"/>
    <property type="evidence" value="ECO:0007669"/>
    <property type="project" value="InterPro"/>
</dbReference>
<dbReference type="InterPro" id="IPR015095">
    <property type="entry name" value="AlkB_hom8_N"/>
</dbReference>
<reference evidence="2" key="1">
    <citation type="journal article" date="2023" name="Front. Mar. Sci.">
        <title>A new Merluccius polli reference genome to investigate the effects of global change in West African waters.</title>
        <authorList>
            <person name="Mateo J.L."/>
            <person name="Blanco-Fernandez C."/>
            <person name="Garcia-Vazquez E."/>
            <person name="Machado-Schiaffino G."/>
        </authorList>
    </citation>
    <scope>NUCLEOTIDE SEQUENCE</scope>
    <source>
        <strain evidence="2">C29</strain>
        <tissue evidence="2">Fin</tissue>
    </source>
</reference>
<dbReference type="GO" id="GO:0008168">
    <property type="term" value="F:methyltransferase activity"/>
    <property type="evidence" value="ECO:0007669"/>
    <property type="project" value="InterPro"/>
</dbReference>
<evidence type="ECO:0000313" key="3">
    <source>
        <dbReference type="Proteomes" id="UP001174136"/>
    </source>
</evidence>
<proteinExistence type="predicted"/>
<gene>
    <name evidence="2" type="ORF">N1851_033501</name>
</gene>
<dbReference type="Pfam" id="PF09004">
    <property type="entry name" value="ALKBH8_N"/>
    <property type="match status" value="1"/>
</dbReference>
<evidence type="ECO:0000259" key="1">
    <source>
        <dbReference type="Pfam" id="PF09004"/>
    </source>
</evidence>
<dbReference type="Proteomes" id="UP001174136">
    <property type="component" value="Unassembled WGS sequence"/>
</dbReference>
<evidence type="ECO:0000313" key="2">
    <source>
        <dbReference type="EMBL" id="KAK0131715.1"/>
    </source>
</evidence>
<dbReference type="EMBL" id="JAOPHQ010006380">
    <property type="protein sequence ID" value="KAK0131715.1"/>
    <property type="molecule type" value="Genomic_DNA"/>
</dbReference>
<protein>
    <recommendedName>
        <fullName evidence="1">Alkylated DNA repair protein AlkB homologue 8 N-terminal domain-containing protein</fullName>
    </recommendedName>
</protein>
<dbReference type="AlphaFoldDB" id="A0AA47M152"/>
<accession>A0AA47M152</accession>
<feature type="domain" description="Alkylated DNA repair protein AlkB homologue 8 N-terminal" evidence="1">
    <location>
        <begin position="99"/>
        <end position="122"/>
    </location>
</feature>
<comment type="caution">
    <text evidence="2">The sequence shown here is derived from an EMBL/GenBank/DDBJ whole genome shotgun (WGS) entry which is preliminary data.</text>
</comment>
<keyword evidence="3" id="KW-1185">Reference proteome</keyword>
<organism evidence="2 3">
    <name type="scientific">Merluccius polli</name>
    <name type="common">Benguela hake</name>
    <name type="synonym">Merluccius cadenati</name>
    <dbReference type="NCBI Taxonomy" id="89951"/>
    <lineage>
        <taxon>Eukaryota</taxon>
        <taxon>Metazoa</taxon>
        <taxon>Chordata</taxon>
        <taxon>Craniata</taxon>
        <taxon>Vertebrata</taxon>
        <taxon>Euteleostomi</taxon>
        <taxon>Actinopterygii</taxon>
        <taxon>Neopterygii</taxon>
        <taxon>Teleostei</taxon>
        <taxon>Neoteleostei</taxon>
        <taxon>Acanthomorphata</taxon>
        <taxon>Zeiogadaria</taxon>
        <taxon>Gadariae</taxon>
        <taxon>Gadiformes</taxon>
        <taxon>Gadoidei</taxon>
        <taxon>Merlucciidae</taxon>
        <taxon>Merluccius</taxon>
    </lineage>
</organism>
<sequence>MEYQGRCPRHVPSSYHRSSLTLFNLSLEQAVIPSCLKSATIIPIPKKSPTTSRNDFHPVALTPQLGTEHHQIKTKELILDFRRNRAALAPLYINDLSRSVNTSALVKKAQQRLHFLRVLRKEQQKHTAAGDLLPFHHREPADLRCVSVGSTPAAQRPTGRDCRGTIYDCRCLSRAGNILKDTTHHFHLFNLLPSGRRFRSSTLPTSTSSMKLDQYVPLSPLSVAAPPSGPSSSLPPPTAAPSPWVKRWPWSPLSLIGLEPSLLASVSVKCLPLR</sequence>